<evidence type="ECO:0000259" key="2">
    <source>
        <dbReference type="Pfam" id="PF21478"/>
    </source>
</evidence>
<evidence type="ECO:0000256" key="1">
    <source>
        <dbReference type="ARBA" id="ARBA00022898"/>
    </source>
</evidence>
<keyword evidence="4" id="KW-1185">Reference proteome</keyword>
<sequence>MWCIRRFRTYSSFLPAPLVDFNSEENKYFLNYNLENSIKVRMFTGVPQVILKAYAWMRSLGAEGLYEVSKIAVLNNNYLFKKLMEHESIDAPYIEGKQRIEQVRYTLEKLKEDTGVGTGDIQRRMMDFGMHYWTSHHPYYIPEPCTLEPTETPSKEDLDEYIATLKYVIDEAYEYPSIAINSPFRSTIHKVDESELDYSDKWAITWRAYQKRHITKPINQKHF</sequence>
<reference evidence="3 4" key="1">
    <citation type="submission" date="2023-04" db="EMBL/GenBank/DDBJ databases">
        <title>Bacteria Genome Submission.</title>
        <authorList>
            <person name="Isaac P."/>
        </authorList>
    </citation>
    <scope>NUCLEOTIDE SEQUENCE [LARGE SCALE GENOMIC DNA]</scope>
    <source>
        <strain evidence="3 4">SampleS7P1</strain>
    </source>
</reference>
<protein>
    <recommendedName>
        <fullName evidence="2">Glycine dehydrogenase C-terminal domain-containing protein</fullName>
    </recommendedName>
</protein>
<dbReference type="Gene3D" id="3.90.1150.10">
    <property type="entry name" value="Aspartate Aminotransferase, domain 1"/>
    <property type="match status" value="1"/>
</dbReference>
<keyword evidence="1" id="KW-0663">Pyridoxal phosphate</keyword>
<dbReference type="EMBL" id="CP124685">
    <property type="protein sequence ID" value="WGX75152.1"/>
    <property type="molecule type" value="Genomic_DNA"/>
</dbReference>
<name>A0ABY8R2R8_PARBF</name>
<evidence type="ECO:0000313" key="4">
    <source>
        <dbReference type="Proteomes" id="UP001239169"/>
    </source>
</evidence>
<dbReference type="PANTHER" id="PTHR11773:SF1">
    <property type="entry name" value="GLYCINE DEHYDROGENASE (DECARBOXYLATING), MITOCHONDRIAL"/>
    <property type="match status" value="1"/>
</dbReference>
<dbReference type="Proteomes" id="UP001239169">
    <property type="component" value="Chromosome"/>
</dbReference>
<evidence type="ECO:0000313" key="3">
    <source>
        <dbReference type="EMBL" id="WGX75152.1"/>
    </source>
</evidence>
<dbReference type="InterPro" id="IPR020581">
    <property type="entry name" value="GDC_P"/>
</dbReference>
<dbReference type="InterPro" id="IPR015422">
    <property type="entry name" value="PyrdxlP-dep_Trfase_small"/>
</dbReference>
<dbReference type="PANTHER" id="PTHR11773">
    <property type="entry name" value="GLYCINE DEHYDROGENASE, DECARBOXYLATING"/>
    <property type="match status" value="1"/>
</dbReference>
<organism evidence="3 4">
    <name type="scientific">Paraclostridium bifermentans</name>
    <name type="common">Clostridium bifermentans</name>
    <dbReference type="NCBI Taxonomy" id="1490"/>
    <lineage>
        <taxon>Bacteria</taxon>
        <taxon>Bacillati</taxon>
        <taxon>Bacillota</taxon>
        <taxon>Clostridia</taxon>
        <taxon>Peptostreptococcales</taxon>
        <taxon>Peptostreptococcaceae</taxon>
        <taxon>Paraclostridium</taxon>
    </lineage>
</organism>
<dbReference type="Pfam" id="PF21478">
    <property type="entry name" value="GcvP2_C"/>
    <property type="match status" value="1"/>
</dbReference>
<dbReference type="InterPro" id="IPR015424">
    <property type="entry name" value="PyrdxlP-dep_Trfase"/>
</dbReference>
<feature type="domain" description="Glycine dehydrogenase C-terminal" evidence="2">
    <location>
        <begin position="69"/>
        <end position="174"/>
    </location>
</feature>
<dbReference type="InterPro" id="IPR049316">
    <property type="entry name" value="GDC-P_C"/>
</dbReference>
<dbReference type="SUPFAM" id="SSF53383">
    <property type="entry name" value="PLP-dependent transferases"/>
    <property type="match status" value="1"/>
</dbReference>
<proteinExistence type="predicted"/>
<gene>
    <name evidence="3" type="ORF">QJS64_13880</name>
</gene>
<accession>A0ABY8R2R8</accession>